<name>W7T5E5_9STRA</name>
<dbReference type="Proteomes" id="UP000019335">
    <property type="component" value="Unassembled WGS sequence"/>
</dbReference>
<feature type="compositionally biased region" description="Basic and acidic residues" evidence="1">
    <location>
        <begin position="101"/>
        <end position="134"/>
    </location>
</feature>
<gene>
    <name evidence="2" type="ORF">Naga_100312g10</name>
</gene>
<evidence type="ECO:0000256" key="1">
    <source>
        <dbReference type="SAM" id="MobiDB-lite"/>
    </source>
</evidence>
<evidence type="ECO:0000313" key="2">
    <source>
        <dbReference type="EMBL" id="EWM22225.1"/>
    </source>
</evidence>
<evidence type="ECO:0008006" key="4">
    <source>
        <dbReference type="Google" id="ProtNLM"/>
    </source>
</evidence>
<proteinExistence type="predicted"/>
<dbReference type="EMBL" id="AZIL01002246">
    <property type="protein sequence ID" value="EWM22225.1"/>
    <property type="molecule type" value="Genomic_DNA"/>
</dbReference>
<organism evidence="2 3">
    <name type="scientific">Nannochloropsis gaditana</name>
    <dbReference type="NCBI Taxonomy" id="72520"/>
    <lineage>
        <taxon>Eukaryota</taxon>
        <taxon>Sar</taxon>
        <taxon>Stramenopiles</taxon>
        <taxon>Ochrophyta</taxon>
        <taxon>Eustigmatophyceae</taxon>
        <taxon>Eustigmatales</taxon>
        <taxon>Monodopsidaceae</taxon>
        <taxon>Nannochloropsis</taxon>
    </lineage>
</organism>
<comment type="caution">
    <text evidence="2">The sequence shown here is derived from an EMBL/GenBank/DDBJ whole genome shotgun (WGS) entry which is preliminary data.</text>
</comment>
<feature type="compositionally biased region" description="Basic and acidic residues" evidence="1">
    <location>
        <begin position="10"/>
        <end position="19"/>
    </location>
</feature>
<feature type="compositionally biased region" description="Basic residues" evidence="1">
    <location>
        <begin position="135"/>
        <end position="144"/>
    </location>
</feature>
<keyword evidence="3" id="KW-1185">Reference proteome</keyword>
<feature type="region of interest" description="Disordered" evidence="1">
    <location>
        <begin position="79"/>
        <end position="151"/>
    </location>
</feature>
<feature type="compositionally biased region" description="Acidic residues" evidence="1">
    <location>
        <begin position="82"/>
        <end position="100"/>
    </location>
</feature>
<feature type="non-terminal residue" evidence="2">
    <location>
        <position position="201"/>
    </location>
</feature>
<sequence>MQGEGVGGEDGLRAGRDNDDGSEIGLGASGRRLMSKNEYYEQVAALDLNFALDNPLYADKEIHIVHAEDHWHWLKLARREETEEEEEEDEKQADEEEEENKEEKASNGEREREGGRKRWGRDDGFGRDQGETHSRRYKRRRLGLPHRGDLRPPLRKVKVVSATLASRSRFFKSLFEQPFSENGGQVIYLTAHDEEGGSRRA</sequence>
<evidence type="ECO:0000313" key="3">
    <source>
        <dbReference type="Proteomes" id="UP000019335"/>
    </source>
</evidence>
<feature type="region of interest" description="Disordered" evidence="1">
    <location>
        <begin position="1"/>
        <end position="33"/>
    </location>
</feature>
<dbReference type="AlphaFoldDB" id="W7T5E5"/>
<dbReference type="OrthoDB" id="10379426at2759"/>
<reference evidence="2 3" key="1">
    <citation type="journal article" date="2014" name="Mol. Plant">
        <title>Chromosome Scale Genome Assembly and Transcriptome Profiling of Nannochloropsis gaditana in Nitrogen Depletion.</title>
        <authorList>
            <person name="Corteggiani Carpinelli E."/>
            <person name="Telatin A."/>
            <person name="Vitulo N."/>
            <person name="Forcato C."/>
            <person name="D'Angelo M."/>
            <person name="Schiavon R."/>
            <person name="Vezzi A."/>
            <person name="Giacometti G.M."/>
            <person name="Morosinotto T."/>
            <person name="Valle G."/>
        </authorList>
    </citation>
    <scope>NUCLEOTIDE SEQUENCE [LARGE SCALE GENOMIC DNA]</scope>
    <source>
        <strain evidence="2 3">B-31</strain>
    </source>
</reference>
<protein>
    <recommendedName>
        <fullName evidence="4">BTB domain-containing protein</fullName>
    </recommendedName>
</protein>
<accession>W7T5E5</accession>